<dbReference type="Proteomes" id="UP000824533">
    <property type="component" value="Linkage Group LG15"/>
</dbReference>
<evidence type="ECO:0000313" key="1">
    <source>
        <dbReference type="EMBL" id="KAJ0175491.1"/>
    </source>
</evidence>
<name>A0ACC1CV92_9NEOP</name>
<dbReference type="EMBL" id="CM034401">
    <property type="protein sequence ID" value="KAJ0175491.1"/>
    <property type="molecule type" value="Genomic_DNA"/>
</dbReference>
<proteinExistence type="predicted"/>
<accession>A0ACC1CV92</accession>
<keyword evidence="2" id="KW-1185">Reference proteome</keyword>
<gene>
    <name evidence="1" type="ORF">K1T71_008650</name>
</gene>
<sequence length="342" mass="38396">MVQQQYSLSWDFYKSNICSGFSSLQQNGEFVDMTLAADGHFVKVHQALVALSSPYLKSIITSAPCQHPVIFLNKISYKILSQLLEYIYTGEVLVSSDDIGDFVEAAESLSIKGLENLASNDAVIVKNDSNPIPESLGQMPIPVRAKKIIVKNEGTPIQARKSSFKLNTSILNEDDNSHDFAEPMDNTGDYDTDDDGKHLTVRKKNTQDTLDVSQLSSNLQYSISIRGALQIVLNRFIYNLSCKRSKGIRRWRCVNYRCHKCKAFVVTQDNVVLNRANPHNHPFHDKKILAKIEKNTIFSAIEDVKLKTGLEESNDENDKSAFDDSLKYSDGDDKNDITMFGV</sequence>
<protein>
    <submittedName>
        <fullName evidence="1">Uncharacterized protein</fullName>
    </submittedName>
</protein>
<comment type="caution">
    <text evidence="1">The sequence shown here is derived from an EMBL/GenBank/DDBJ whole genome shotgun (WGS) entry which is preliminary data.</text>
</comment>
<organism evidence="1 2">
    <name type="scientific">Dendrolimus kikuchii</name>
    <dbReference type="NCBI Taxonomy" id="765133"/>
    <lineage>
        <taxon>Eukaryota</taxon>
        <taxon>Metazoa</taxon>
        <taxon>Ecdysozoa</taxon>
        <taxon>Arthropoda</taxon>
        <taxon>Hexapoda</taxon>
        <taxon>Insecta</taxon>
        <taxon>Pterygota</taxon>
        <taxon>Neoptera</taxon>
        <taxon>Endopterygota</taxon>
        <taxon>Lepidoptera</taxon>
        <taxon>Glossata</taxon>
        <taxon>Ditrysia</taxon>
        <taxon>Bombycoidea</taxon>
        <taxon>Lasiocampidae</taxon>
        <taxon>Dendrolimus</taxon>
    </lineage>
</organism>
<reference evidence="1 2" key="1">
    <citation type="journal article" date="2021" name="Front. Genet.">
        <title>Chromosome-Level Genome Assembly Reveals Significant Gene Expansion in the Toll and IMD Signaling Pathways of Dendrolimus kikuchii.</title>
        <authorList>
            <person name="Zhou J."/>
            <person name="Wu P."/>
            <person name="Xiong Z."/>
            <person name="Liu N."/>
            <person name="Zhao N."/>
            <person name="Ji M."/>
            <person name="Qiu Y."/>
            <person name="Yang B."/>
        </authorList>
    </citation>
    <scope>NUCLEOTIDE SEQUENCE [LARGE SCALE GENOMIC DNA]</scope>
    <source>
        <strain evidence="1">Ann1</strain>
    </source>
</reference>
<evidence type="ECO:0000313" key="2">
    <source>
        <dbReference type="Proteomes" id="UP000824533"/>
    </source>
</evidence>